<dbReference type="EMBL" id="SRLH01000001">
    <property type="protein sequence ID" value="TGD59895.1"/>
    <property type="molecule type" value="Genomic_DNA"/>
</dbReference>
<dbReference type="InterPro" id="IPR016024">
    <property type="entry name" value="ARM-type_fold"/>
</dbReference>
<dbReference type="AlphaFoldDB" id="A0A4Z0LDE1"/>
<dbReference type="Gene3D" id="1.25.10.10">
    <property type="entry name" value="Leucine-rich Repeat Variant"/>
    <property type="match status" value="1"/>
</dbReference>
<gene>
    <name evidence="1" type="ORF">E4635_02895</name>
</gene>
<accession>A0A4Z0LDE1</accession>
<dbReference type="Pfam" id="PF13646">
    <property type="entry name" value="HEAT_2"/>
    <property type="match status" value="1"/>
</dbReference>
<dbReference type="InterPro" id="IPR011989">
    <property type="entry name" value="ARM-like"/>
</dbReference>
<comment type="caution">
    <text evidence="1">The sequence shown here is derived from an EMBL/GenBank/DDBJ whole genome shotgun (WGS) entry which is preliminary data.</text>
</comment>
<name>A0A4Z0LDE1_9FLAO</name>
<keyword evidence="2" id="KW-1185">Reference proteome</keyword>
<organism evidence="1 2">
    <name type="scientific">Flavobacterium humi</name>
    <dbReference type="NCBI Taxonomy" id="2562683"/>
    <lineage>
        <taxon>Bacteria</taxon>
        <taxon>Pseudomonadati</taxon>
        <taxon>Bacteroidota</taxon>
        <taxon>Flavobacteriia</taxon>
        <taxon>Flavobacteriales</taxon>
        <taxon>Flavobacteriaceae</taxon>
        <taxon>Flavobacterium</taxon>
    </lineage>
</organism>
<evidence type="ECO:0000313" key="2">
    <source>
        <dbReference type="Proteomes" id="UP000297407"/>
    </source>
</evidence>
<protein>
    <submittedName>
        <fullName evidence="1">HEAT repeat domain-containing protein</fullName>
    </submittedName>
</protein>
<reference evidence="1 2" key="1">
    <citation type="submission" date="2019-04" db="EMBL/GenBank/DDBJ databases">
        <title>Flavobacterium sp. strain DS2-A Genome sequencing and assembly.</title>
        <authorList>
            <person name="Kim I."/>
        </authorList>
    </citation>
    <scope>NUCLEOTIDE SEQUENCE [LARGE SCALE GENOMIC DNA]</scope>
    <source>
        <strain evidence="1 2">DS2-A</strain>
    </source>
</reference>
<dbReference type="OrthoDB" id="712058at2"/>
<sequence>MIMDANTIKDELKKVGISINDIYDLVNTKESYPLAIPVLLDLLQKGIEDVKIKEGIIRALAVKEAIGKASPILIEEYHKIAKDKMMLRWAIGNTIYVTITENDVDSILQIVQDDENGMSRQMFVLALGKVKSEKAEDILIKLLDDEELTPHALEALGRLKSKKAKSKIEILTKHPKSLIKKEAEKALKKIG</sequence>
<evidence type="ECO:0000313" key="1">
    <source>
        <dbReference type="EMBL" id="TGD59895.1"/>
    </source>
</evidence>
<proteinExistence type="predicted"/>
<dbReference type="Proteomes" id="UP000297407">
    <property type="component" value="Unassembled WGS sequence"/>
</dbReference>
<dbReference type="SUPFAM" id="SSF48371">
    <property type="entry name" value="ARM repeat"/>
    <property type="match status" value="1"/>
</dbReference>